<dbReference type="PROSITE" id="PS51318">
    <property type="entry name" value="TAT"/>
    <property type="match status" value="1"/>
</dbReference>
<proteinExistence type="inferred from homology"/>
<evidence type="ECO:0000313" key="3">
    <source>
        <dbReference type="EMBL" id="MDR6213449.1"/>
    </source>
</evidence>
<dbReference type="InterPro" id="IPR006311">
    <property type="entry name" value="TAT_signal"/>
</dbReference>
<gene>
    <name evidence="3" type="ORF">QE399_001138</name>
</gene>
<dbReference type="Gene3D" id="3.40.190.10">
    <property type="entry name" value="Periplasmic binding protein-like II"/>
    <property type="match status" value="1"/>
</dbReference>
<name>A0ABU1I8A3_9BURK</name>
<evidence type="ECO:0000256" key="2">
    <source>
        <dbReference type="SAM" id="SignalP"/>
    </source>
</evidence>
<dbReference type="EMBL" id="JAVIZX010000001">
    <property type="protein sequence ID" value="MDR6213449.1"/>
    <property type="molecule type" value="Genomic_DNA"/>
</dbReference>
<dbReference type="Proteomes" id="UP001267710">
    <property type="component" value="Unassembled WGS sequence"/>
</dbReference>
<accession>A0ABU1I8A3</accession>
<dbReference type="PANTHER" id="PTHR42928:SF5">
    <property type="entry name" value="BLR1237 PROTEIN"/>
    <property type="match status" value="1"/>
</dbReference>
<feature type="signal peptide" evidence="2">
    <location>
        <begin position="1"/>
        <end position="29"/>
    </location>
</feature>
<comment type="caution">
    <text evidence="3">The sequence shown here is derived from an EMBL/GenBank/DDBJ whole genome shotgun (WGS) entry which is preliminary data.</text>
</comment>
<keyword evidence="2" id="KW-0732">Signal</keyword>
<protein>
    <submittedName>
        <fullName evidence="3">Tripartite-type tricarboxylate transporter receptor subunit TctC</fullName>
    </submittedName>
</protein>
<dbReference type="InterPro" id="IPR005064">
    <property type="entry name" value="BUG"/>
</dbReference>
<sequence length="329" mass="34415">MKTASLPRRGALALAAGATLLAAAPAAFAQAPAYPTKPITIVVGYPAGGSTDLVGRMVGTELSNRLGQPVVIENLGGAGGSIGAQKVANAQPDGYTLLVGASNELAITNLVNKKIKYGIKDFTAIGMVSSQPMVLVASPSAGVKTAAEFTQLVAKNPGKFSYGSSGVGTALHLTGEMVKEQGKLFMTHIPYRGVAPLTNDLIGNNLEFGVFVLSSGLPHIRSGKVIALGTSEAKRSAITPDIPALSETPQFKNVDMTIWFALMAPANLPKPIHEKLKKALNDTLQSPDFRKKMEASGSVVASPTVDIDKYLGSEIAKYQKIVQFAKIEE</sequence>
<evidence type="ECO:0000313" key="4">
    <source>
        <dbReference type="Proteomes" id="UP001267710"/>
    </source>
</evidence>
<reference evidence="3 4" key="1">
    <citation type="submission" date="2023-08" db="EMBL/GenBank/DDBJ databases">
        <title>Functional and genomic diversity of the sorghum phyllosphere microbiome.</title>
        <authorList>
            <person name="Shade A."/>
        </authorList>
    </citation>
    <scope>NUCLEOTIDE SEQUENCE [LARGE SCALE GENOMIC DNA]</scope>
    <source>
        <strain evidence="3 4">SORGH_AS_0335</strain>
    </source>
</reference>
<keyword evidence="4" id="KW-1185">Reference proteome</keyword>
<organism evidence="3 4">
    <name type="scientific">Paracidovorax wautersii</name>
    <dbReference type="NCBI Taxonomy" id="1177982"/>
    <lineage>
        <taxon>Bacteria</taxon>
        <taxon>Pseudomonadati</taxon>
        <taxon>Pseudomonadota</taxon>
        <taxon>Betaproteobacteria</taxon>
        <taxon>Burkholderiales</taxon>
        <taxon>Comamonadaceae</taxon>
        <taxon>Paracidovorax</taxon>
    </lineage>
</organism>
<keyword evidence="3" id="KW-0675">Receptor</keyword>
<dbReference type="InterPro" id="IPR042100">
    <property type="entry name" value="Bug_dom1"/>
</dbReference>
<dbReference type="Gene3D" id="3.40.190.150">
    <property type="entry name" value="Bordetella uptake gene, domain 1"/>
    <property type="match status" value="1"/>
</dbReference>
<dbReference type="RefSeq" id="WP_309826958.1">
    <property type="nucleotide sequence ID" value="NZ_JAVIZX010000001.1"/>
</dbReference>
<evidence type="ECO:0000256" key="1">
    <source>
        <dbReference type="ARBA" id="ARBA00006987"/>
    </source>
</evidence>
<dbReference type="CDD" id="cd07012">
    <property type="entry name" value="PBP2_Bug_TTT"/>
    <property type="match status" value="1"/>
</dbReference>
<dbReference type="PANTHER" id="PTHR42928">
    <property type="entry name" value="TRICARBOXYLATE-BINDING PROTEIN"/>
    <property type="match status" value="1"/>
</dbReference>
<dbReference type="PIRSF" id="PIRSF017082">
    <property type="entry name" value="YflP"/>
    <property type="match status" value="1"/>
</dbReference>
<dbReference type="SUPFAM" id="SSF53850">
    <property type="entry name" value="Periplasmic binding protein-like II"/>
    <property type="match status" value="1"/>
</dbReference>
<dbReference type="Pfam" id="PF03401">
    <property type="entry name" value="TctC"/>
    <property type="match status" value="1"/>
</dbReference>
<comment type="similarity">
    <text evidence="1">Belongs to the UPF0065 (bug) family.</text>
</comment>
<feature type="chain" id="PRO_5046039031" evidence="2">
    <location>
        <begin position="30"/>
        <end position="329"/>
    </location>
</feature>